<evidence type="ECO:0000313" key="2">
    <source>
        <dbReference type="Proteomes" id="UP000824469"/>
    </source>
</evidence>
<proteinExistence type="predicted"/>
<feature type="non-terminal residue" evidence="1">
    <location>
        <position position="92"/>
    </location>
</feature>
<dbReference type="Proteomes" id="UP000824469">
    <property type="component" value="Unassembled WGS sequence"/>
</dbReference>
<reference evidence="1 2" key="1">
    <citation type="journal article" date="2021" name="Nat. Plants">
        <title>The Taxus genome provides insights into paclitaxel biosynthesis.</title>
        <authorList>
            <person name="Xiong X."/>
            <person name="Gou J."/>
            <person name="Liao Q."/>
            <person name="Li Y."/>
            <person name="Zhou Q."/>
            <person name="Bi G."/>
            <person name="Li C."/>
            <person name="Du R."/>
            <person name="Wang X."/>
            <person name="Sun T."/>
            <person name="Guo L."/>
            <person name="Liang H."/>
            <person name="Lu P."/>
            <person name="Wu Y."/>
            <person name="Zhang Z."/>
            <person name="Ro D.K."/>
            <person name="Shang Y."/>
            <person name="Huang S."/>
            <person name="Yan J."/>
        </authorList>
    </citation>
    <scope>NUCLEOTIDE SEQUENCE [LARGE SCALE GENOMIC DNA]</scope>
    <source>
        <strain evidence="1">Ta-2019</strain>
    </source>
</reference>
<keyword evidence="2" id="KW-1185">Reference proteome</keyword>
<organism evidence="1 2">
    <name type="scientific">Taxus chinensis</name>
    <name type="common">Chinese yew</name>
    <name type="synonym">Taxus wallichiana var. chinensis</name>
    <dbReference type="NCBI Taxonomy" id="29808"/>
    <lineage>
        <taxon>Eukaryota</taxon>
        <taxon>Viridiplantae</taxon>
        <taxon>Streptophyta</taxon>
        <taxon>Embryophyta</taxon>
        <taxon>Tracheophyta</taxon>
        <taxon>Spermatophyta</taxon>
        <taxon>Pinopsida</taxon>
        <taxon>Pinidae</taxon>
        <taxon>Conifers II</taxon>
        <taxon>Cupressales</taxon>
        <taxon>Taxaceae</taxon>
        <taxon>Taxus</taxon>
    </lineage>
</organism>
<accession>A0AA38C7M7</accession>
<dbReference type="AlphaFoldDB" id="A0AA38C7M7"/>
<protein>
    <submittedName>
        <fullName evidence="1">Uncharacterized protein</fullName>
    </submittedName>
</protein>
<evidence type="ECO:0000313" key="1">
    <source>
        <dbReference type="EMBL" id="KAH9294800.1"/>
    </source>
</evidence>
<gene>
    <name evidence="1" type="ORF">KI387_038388</name>
</gene>
<name>A0AA38C7M7_TAXCH</name>
<sequence>MRSVLRPPLQKNRRMMNSQQPFLQCSALTLIYQTFLPLWKTESTAPEIPTALETQTKASYFVVMEIDGQETHGDDVVRRYQDEISSLKEKLK</sequence>
<comment type="caution">
    <text evidence="1">The sequence shown here is derived from an EMBL/GenBank/DDBJ whole genome shotgun (WGS) entry which is preliminary data.</text>
</comment>
<dbReference type="EMBL" id="JAHRHJ020000011">
    <property type="protein sequence ID" value="KAH9294800.1"/>
    <property type="molecule type" value="Genomic_DNA"/>
</dbReference>